<reference evidence="9 10" key="1">
    <citation type="submission" date="2016-02" db="EMBL/GenBank/DDBJ databases">
        <title>Genome sequence of Clostridium tepidiprofundi DSM 19306.</title>
        <authorList>
            <person name="Poehlein A."/>
            <person name="Daniel R."/>
        </authorList>
    </citation>
    <scope>NUCLEOTIDE SEQUENCE [LARGE SCALE GENOMIC DNA]</scope>
    <source>
        <strain evidence="9 10">DSM 19306</strain>
    </source>
</reference>
<comment type="caution">
    <text evidence="9">The sequence shown here is derived from an EMBL/GenBank/DDBJ whole genome shotgun (WGS) entry which is preliminary data.</text>
</comment>
<evidence type="ECO:0000256" key="7">
    <source>
        <dbReference type="PROSITE-ProRule" id="PRU00473"/>
    </source>
</evidence>
<feature type="domain" description="OmpA-like" evidence="8">
    <location>
        <begin position="118"/>
        <end position="239"/>
    </location>
</feature>
<keyword evidence="6 7" id="KW-0472">Membrane</keyword>
<dbReference type="PANTHER" id="PTHR30329:SF21">
    <property type="entry name" value="LIPOPROTEIN YIAD-RELATED"/>
    <property type="match status" value="1"/>
</dbReference>
<dbReference type="PROSITE" id="PS51123">
    <property type="entry name" value="OMPA_2"/>
    <property type="match status" value="1"/>
</dbReference>
<keyword evidence="10" id="KW-1185">Reference proteome</keyword>
<dbReference type="Proteomes" id="UP000075531">
    <property type="component" value="Unassembled WGS sequence"/>
</dbReference>
<evidence type="ECO:0000313" key="9">
    <source>
        <dbReference type="EMBL" id="KYH35609.1"/>
    </source>
</evidence>
<protein>
    <submittedName>
        <fullName evidence="9">Motility protein B</fullName>
    </submittedName>
</protein>
<dbReference type="STRING" id="1121338.CLTEP_00020"/>
<dbReference type="Gene3D" id="3.30.1330.60">
    <property type="entry name" value="OmpA-like domain"/>
    <property type="match status" value="1"/>
</dbReference>
<evidence type="ECO:0000256" key="4">
    <source>
        <dbReference type="ARBA" id="ARBA00022692"/>
    </source>
</evidence>
<comment type="similarity">
    <text evidence="2">Belongs to the MotB family.</text>
</comment>
<dbReference type="InterPro" id="IPR050330">
    <property type="entry name" value="Bact_OuterMem_StrucFunc"/>
</dbReference>
<evidence type="ECO:0000313" key="10">
    <source>
        <dbReference type="Proteomes" id="UP000075531"/>
    </source>
</evidence>
<evidence type="ECO:0000256" key="3">
    <source>
        <dbReference type="ARBA" id="ARBA00022475"/>
    </source>
</evidence>
<evidence type="ECO:0000259" key="8">
    <source>
        <dbReference type="PROSITE" id="PS51123"/>
    </source>
</evidence>
<gene>
    <name evidence="9" type="primary">motB</name>
    <name evidence="9" type="ORF">CLTEP_00020</name>
</gene>
<dbReference type="OrthoDB" id="9815217at2"/>
<keyword evidence="5" id="KW-1133">Transmembrane helix</keyword>
<keyword evidence="3" id="KW-1003">Cell membrane</keyword>
<sequence length="246" mass="27808">MSKRKSKGSGIDPNAWLTTYSDTITLLLTFFVLLYSFSTVDAEKFRSIANALQTVLSGNPSRTVLELNMSDGDVPMIGMPVPMTKKNGGDSNDDMYESMNALLEENNLKDVVDVRKDSRGYIFELKDKILFETGQAYLKEDSKPILDVITKYISSIKNQIIIEGHTDNVPIHNSKYYDNWDLSSARANTVARYFIKVKGITPQRIVTMGFGEYHPLVKNDTPEHRAMNRRVNILIVTKNNQKDGDN</sequence>
<proteinExistence type="inferred from homology"/>
<evidence type="ECO:0000256" key="2">
    <source>
        <dbReference type="ARBA" id="ARBA00008914"/>
    </source>
</evidence>
<dbReference type="CDD" id="cd07185">
    <property type="entry name" value="OmpA_C-like"/>
    <property type="match status" value="1"/>
</dbReference>
<dbReference type="Pfam" id="PF00691">
    <property type="entry name" value="OmpA"/>
    <property type="match status" value="1"/>
</dbReference>
<organism evidence="9 10">
    <name type="scientific">Clostridium tepidiprofundi DSM 19306</name>
    <dbReference type="NCBI Taxonomy" id="1121338"/>
    <lineage>
        <taxon>Bacteria</taxon>
        <taxon>Bacillati</taxon>
        <taxon>Bacillota</taxon>
        <taxon>Clostridia</taxon>
        <taxon>Eubacteriales</taxon>
        <taxon>Clostridiaceae</taxon>
        <taxon>Clostridium</taxon>
    </lineage>
</organism>
<name>A0A151B6T3_9CLOT</name>
<dbReference type="GO" id="GO:0005886">
    <property type="term" value="C:plasma membrane"/>
    <property type="evidence" value="ECO:0007669"/>
    <property type="project" value="UniProtKB-SubCell"/>
</dbReference>
<evidence type="ECO:0000256" key="5">
    <source>
        <dbReference type="ARBA" id="ARBA00022989"/>
    </source>
</evidence>
<accession>A0A151B6T3</accession>
<dbReference type="AlphaFoldDB" id="A0A151B6T3"/>
<dbReference type="InterPro" id="IPR036737">
    <property type="entry name" value="OmpA-like_sf"/>
</dbReference>
<dbReference type="RefSeq" id="WP_066820657.1">
    <property type="nucleotide sequence ID" value="NZ_LTBA01000001.1"/>
</dbReference>
<dbReference type="Pfam" id="PF13677">
    <property type="entry name" value="MotB_plug"/>
    <property type="match status" value="1"/>
</dbReference>
<evidence type="ECO:0000256" key="6">
    <source>
        <dbReference type="ARBA" id="ARBA00023136"/>
    </source>
</evidence>
<dbReference type="PATRIC" id="fig|1121338.3.peg.3"/>
<evidence type="ECO:0000256" key="1">
    <source>
        <dbReference type="ARBA" id="ARBA00004162"/>
    </source>
</evidence>
<dbReference type="SUPFAM" id="SSF103088">
    <property type="entry name" value="OmpA-like"/>
    <property type="match status" value="1"/>
</dbReference>
<dbReference type="InterPro" id="IPR025713">
    <property type="entry name" value="MotB-like_N_dom"/>
</dbReference>
<keyword evidence="4" id="KW-0812">Transmembrane</keyword>
<dbReference type="EMBL" id="LTBA01000001">
    <property type="protein sequence ID" value="KYH35609.1"/>
    <property type="molecule type" value="Genomic_DNA"/>
</dbReference>
<dbReference type="InterPro" id="IPR006665">
    <property type="entry name" value="OmpA-like"/>
</dbReference>
<comment type="subcellular location">
    <subcellularLocation>
        <location evidence="1">Cell membrane</location>
        <topology evidence="1">Single-pass membrane protein</topology>
    </subcellularLocation>
</comment>
<dbReference type="PANTHER" id="PTHR30329">
    <property type="entry name" value="STATOR ELEMENT OF FLAGELLAR MOTOR COMPLEX"/>
    <property type="match status" value="1"/>
</dbReference>